<reference evidence="4" key="1">
    <citation type="journal article" date="2021" name="Science">
        <title>Hunting the eagle killer: A cyanobacterial neurotoxin causes vacuolar myelinopathy.</title>
        <authorList>
            <person name="Breinlinger S."/>
            <person name="Phillips T.J."/>
            <person name="Haram B.N."/>
            <person name="Mares J."/>
            <person name="Martinez Yerena J.A."/>
            <person name="Hrouzek P."/>
            <person name="Sobotka R."/>
            <person name="Henderson W.M."/>
            <person name="Schmieder P."/>
            <person name="Williams S.M."/>
            <person name="Lauderdale J.D."/>
            <person name="Wilde H.D."/>
            <person name="Gerrin W."/>
            <person name="Kust A."/>
            <person name="Washington J.W."/>
            <person name="Wagner C."/>
            <person name="Geier B."/>
            <person name="Liebeke M."/>
            <person name="Enke H."/>
            <person name="Niedermeyer T.H.J."/>
            <person name="Wilde S.B."/>
        </authorList>
    </citation>
    <scope>NUCLEOTIDE SEQUENCE [LARGE SCALE GENOMIC DNA]</scope>
    <source>
        <strain evidence="4">Thurmond2011</strain>
    </source>
</reference>
<evidence type="ECO:0000313" key="4">
    <source>
        <dbReference type="Proteomes" id="UP000667802"/>
    </source>
</evidence>
<organism evidence="3 4">
    <name type="scientific">Aetokthonos hydrillicola Thurmond2011</name>
    <dbReference type="NCBI Taxonomy" id="2712845"/>
    <lineage>
        <taxon>Bacteria</taxon>
        <taxon>Bacillati</taxon>
        <taxon>Cyanobacteriota</taxon>
        <taxon>Cyanophyceae</taxon>
        <taxon>Nostocales</taxon>
        <taxon>Hapalosiphonaceae</taxon>
        <taxon>Aetokthonos</taxon>
    </lineage>
</organism>
<sequence>MLTFYSQKEKLRKIIFSACINGRKSANYLQIISKVKKILILSANPKNTNHLRLDEEVRGIQAALKQSQNREQFQIVTFLAVRVEDLRRALLEHQPTIVHFSGHGSGTEGLALENNSGQMQLVSTESLARLFGLFQSQIECVFLNACYSQAQAEAIHQHIDYLVGMNQAIGDVAAIEFAIGFYDALFAGRPYEECFEVGRASIDLQGIPEYSTPQLKARQRSFFHLKDNIKEGKQSELESKLPQTMTQERPPQSIVINGGSHSGQIGQAGNNLNQNQSNTQGSLEEELSPIEIVELIEKIQSLFNYSDLPDKQKKQALKHIDYAKDAVQEEKPDKNTAATSLQKATQTLKEANETLGAGQGIWQKLEPIAKQLAPWLGIAVKSLVLLP</sequence>
<dbReference type="Proteomes" id="UP000667802">
    <property type="component" value="Unassembled WGS sequence"/>
</dbReference>
<feature type="domain" description="CHAT" evidence="2">
    <location>
        <begin position="34"/>
        <end position="194"/>
    </location>
</feature>
<evidence type="ECO:0000259" key="2">
    <source>
        <dbReference type="Pfam" id="PF12770"/>
    </source>
</evidence>
<dbReference type="AlphaFoldDB" id="A0AAP5I614"/>
<accession>A0AAP5I614</accession>
<protein>
    <submittedName>
        <fullName evidence="3">CHAT domain-containing protein</fullName>
    </submittedName>
</protein>
<comment type="caution">
    <text evidence="3">The sequence shown here is derived from an EMBL/GenBank/DDBJ whole genome shotgun (WGS) entry which is preliminary data.</text>
</comment>
<dbReference type="Pfam" id="PF12770">
    <property type="entry name" value="CHAT"/>
    <property type="match status" value="1"/>
</dbReference>
<evidence type="ECO:0000256" key="1">
    <source>
        <dbReference type="SAM" id="MobiDB-lite"/>
    </source>
</evidence>
<gene>
    <name evidence="3" type="ORF">G7B40_012485</name>
</gene>
<name>A0AAP5I614_9CYAN</name>
<keyword evidence="4" id="KW-1185">Reference proteome</keyword>
<feature type="compositionally biased region" description="Polar residues" evidence="1">
    <location>
        <begin position="262"/>
        <end position="282"/>
    </location>
</feature>
<feature type="region of interest" description="Disordered" evidence="1">
    <location>
        <begin position="260"/>
        <end position="282"/>
    </location>
</feature>
<evidence type="ECO:0000313" key="3">
    <source>
        <dbReference type="EMBL" id="MDR9895379.1"/>
    </source>
</evidence>
<dbReference type="EMBL" id="JAALHA020000004">
    <property type="protein sequence ID" value="MDR9895379.1"/>
    <property type="molecule type" value="Genomic_DNA"/>
</dbReference>
<dbReference type="InterPro" id="IPR024983">
    <property type="entry name" value="CHAT_dom"/>
</dbReference>
<proteinExistence type="predicted"/>